<keyword evidence="2" id="KW-0012">Acyltransferase</keyword>
<keyword evidence="5" id="KW-1185">Reference proteome</keyword>
<keyword evidence="1 4" id="KW-0808">Transferase</keyword>
<proteinExistence type="predicted"/>
<dbReference type="PANTHER" id="PTHR10545">
    <property type="entry name" value="DIAMINE N-ACETYLTRANSFERASE"/>
    <property type="match status" value="1"/>
</dbReference>
<dbReference type="EMBL" id="AP018203">
    <property type="protein sequence ID" value="BAY54000.1"/>
    <property type="molecule type" value="Genomic_DNA"/>
</dbReference>
<evidence type="ECO:0000313" key="5">
    <source>
        <dbReference type="Proteomes" id="UP000217895"/>
    </source>
</evidence>
<protein>
    <submittedName>
        <fullName evidence="4">Putative acetyltransferase</fullName>
    </submittedName>
</protein>
<name>A0A1Z4JBB7_LEPBY</name>
<feature type="domain" description="N-acetyltransferase" evidence="3">
    <location>
        <begin position="3"/>
        <end position="149"/>
    </location>
</feature>
<evidence type="ECO:0000256" key="1">
    <source>
        <dbReference type="ARBA" id="ARBA00022679"/>
    </source>
</evidence>
<dbReference type="PANTHER" id="PTHR10545:SF29">
    <property type="entry name" value="GH14572P-RELATED"/>
    <property type="match status" value="1"/>
</dbReference>
<dbReference type="InterPro" id="IPR000182">
    <property type="entry name" value="GNAT_dom"/>
</dbReference>
<evidence type="ECO:0000313" key="4">
    <source>
        <dbReference type="EMBL" id="BAY54000.1"/>
    </source>
</evidence>
<evidence type="ECO:0000259" key="3">
    <source>
        <dbReference type="PROSITE" id="PS51186"/>
    </source>
</evidence>
<dbReference type="AlphaFoldDB" id="A0A1Z4JBB7"/>
<organism evidence="4 5">
    <name type="scientific">Leptolyngbya boryana NIES-2135</name>
    <dbReference type="NCBI Taxonomy" id="1973484"/>
    <lineage>
        <taxon>Bacteria</taxon>
        <taxon>Bacillati</taxon>
        <taxon>Cyanobacteriota</taxon>
        <taxon>Cyanophyceae</taxon>
        <taxon>Leptolyngbyales</taxon>
        <taxon>Leptolyngbyaceae</taxon>
        <taxon>Leptolyngbya group</taxon>
        <taxon>Leptolyngbya</taxon>
    </lineage>
</organism>
<dbReference type="InterPro" id="IPR016181">
    <property type="entry name" value="Acyl_CoA_acyltransferase"/>
</dbReference>
<reference evidence="4 5" key="1">
    <citation type="submission" date="2017-06" db="EMBL/GenBank/DDBJ databases">
        <title>Genome sequencing of cyanobaciteial culture collection at National Institute for Environmental Studies (NIES).</title>
        <authorList>
            <person name="Hirose Y."/>
            <person name="Shimura Y."/>
            <person name="Fujisawa T."/>
            <person name="Nakamura Y."/>
            <person name="Kawachi M."/>
        </authorList>
    </citation>
    <scope>NUCLEOTIDE SEQUENCE [LARGE SCALE GENOMIC DNA]</scope>
    <source>
        <strain evidence="4 5">NIES-2135</strain>
    </source>
</reference>
<dbReference type="InterPro" id="IPR051016">
    <property type="entry name" value="Diverse_Substrate_AcTransf"/>
</dbReference>
<dbReference type="SUPFAM" id="SSF55729">
    <property type="entry name" value="Acyl-CoA N-acyltransferases (Nat)"/>
    <property type="match status" value="1"/>
</dbReference>
<dbReference type="PROSITE" id="PS51186">
    <property type="entry name" value="GNAT"/>
    <property type="match status" value="1"/>
</dbReference>
<dbReference type="Pfam" id="PF00583">
    <property type="entry name" value="Acetyltransf_1"/>
    <property type="match status" value="1"/>
</dbReference>
<sequence>MEAEIKIATIADLEILLPLVQEFHAVADLHLADYQRENSVKMLLTHAELGGIWLICCRSQVVGYIALCTSYSIEFGGKDAFIDEFYIKPLFQGKGLGKQTLEQIKTIAKALGIYVIHLEVLKSNLSAQKLYNQSKFENREQYVLMSVSL</sequence>
<gene>
    <name evidence="4" type="ORF">NIES2135_08130</name>
</gene>
<dbReference type="GO" id="GO:0008080">
    <property type="term" value="F:N-acetyltransferase activity"/>
    <property type="evidence" value="ECO:0007669"/>
    <property type="project" value="TreeGrafter"/>
</dbReference>
<dbReference type="CDD" id="cd04301">
    <property type="entry name" value="NAT_SF"/>
    <property type="match status" value="1"/>
</dbReference>
<dbReference type="Gene3D" id="3.40.630.30">
    <property type="match status" value="1"/>
</dbReference>
<accession>A0A1Z4JBB7</accession>
<evidence type="ECO:0000256" key="2">
    <source>
        <dbReference type="ARBA" id="ARBA00023315"/>
    </source>
</evidence>
<dbReference type="Proteomes" id="UP000217895">
    <property type="component" value="Chromosome"/>
</dbReference>